<feature type="compositionally biased region" description="Polar residues" evidence="1">
    <location>
        <begin position="193"/>
        <end position="205"/>
    </location>
</feature>
<keyword evidence="3" id="KW-1185">Reference proteome</keyword>
<feature type="compositionally biased region" description="Acidic residues" evidence="1">
    <location>
        <begin position="343"/>
        <end position="354"/>
    </location>
</feature>
<feature type="compositionally biased region" description="Polar residues" evidence="1">
    <location>
        <begin position="388"/>
        <end position="400"/>
    </location>
</feature>
<evidence type="ECO:0000313" key="2">
    <source>
        <dbReference type="EMBL" id="VVC34875.1"/>
    </source>
</evidence>
<dbReference type="EMBL" id="CABPRJ010001020">
    <property type="protein sequence ID" value="VVC34875.1"/>
    <property type="molecule type" value="Genomic_DNA"/>
</dbReference>
<feature type="compositionally biased region" description="Polar residues" evidence="1">
    <location>
        <begin position="128"/>
        <end position="140"/>
    </location>
</feature>
<accession>A0A5E4MRG4</accession>
<feature type="compositionally biased region" description="Acidic residues" evidence="1">
    <location>
        <begin position="213"/>
        <end position="226"/>
    </location>
</feature>
<feature type="region of interest" description="Disordered" evidence="1">
    <location>
        <begin position="384"/>
        <end position="421"/>
    </location>
</feature>
<protein>
    <submittedName>
        <fullName evidence="2">Uncharacterized protein</fullName>
    </submittedName>
</protein>
<feature type="compositionally biased region" description="Acidic residues" evidence="1">
    <location>
        <begin position="148"/>
        <end position="161"/>
    </location>
</feature>
<dbReference type="AlphaFoldDB" id="A0A5E4MRG4"/>
<name>A0A5E4MRG4_9HEMI</name>
<dbReference type="Proteomes" id="UP000325440">
    <property type="component" value="Unassembled WGS sequence"/>
</dbReference>
<feature type="compositionally biased region" description="Polar residues" evidence="1">
    <location>
        <begin position="323"/>
        <end position="338"/>
    </location>
</feature>
<gene>
    <name evidence="2" type="ORF">CINCED_3A012561</name>
</gene>
<feature type="region of interest" description="Disordered" evidence="1">
    <location>
        <begin position="126"/>
        <end position="162"/>
    </location>
</feature>
<feature type="region of interest" description="Disordered" evidence="1">
    <location>
        <begin position="312"/>
        <end position="354"/>
    </location>
</feature>
<proteinExistence type="predicted"/>
<evidence type="ECO:0000256" key="1">
    <source>
        <dbReference type="SAM" id="MobiDB-lite"/>
    </source>
</evidence>
<organism evidence="2 3">
    <name type="scientific">Cinara cedri</name>
    <dbReference type="NCBI Taxonomy" id="506608"/>
    <lineage>
        <taxon>Eukaryota</taxon>
        <taxon>Metazoa</taxon>
        <taxon>Ecdysozoa</taxon>
        <taxon>Arthropoda</taxon>
        <taxon>Hexapoda</taxon>
        <taxon>Insecta</taxon>
        <taxon>Pterygota</taxon>
        <taxon>Neoptera</taxon>
        <taxon>Paraneoptera</taxon>
        <taxon>Hemiptera</taxon>
        <taxon>Sternorrhyncha</taxon>
        <taxon>Aphidomorpha</taxon>
        <taxon>Aphidoidea</taxon>
        <taxon>Aphididae</taxon>
        <taxon>Lachninae</taxon>
        <taxon>Cinara</taxon>
    </lineage>
</organism>
<feature type="region of interest" description="Disordered" evidence="1">
    <location>
        <begin position="189"/>
        <end position="226"/>
    </location>
</feature>
<feature type="region of interest" description="Disordered" evidence="1">
    <location>
        <begin position="254"/>
        <end position="291"/>
    </location>
</feature>
<feature type="compositionally biased region" description="Acidic residues" evidence="1">
    <location>
        <begin position="278"/>
        <end position="291"/>
    </location>
</feature>
<feature type="compositionally biased region" description="Polar residues" evidence="1">
    <location>
        <begin position="258"/>
        <end position="270"/>
    </location>
</feature>
<sequence>MRWTHLEIFGTTVGHYSPGETTQNNRRKSKTLLKRVRIDPVCKGYTKTRIISKNKKSKLRMMHKANKDSSQMAVHSSSQSQMIIHESNNIHRLLPSNPIIHQDQFSTLYVPMPVSKNENVQYEDFSLNRPQNTQSTSQQPIRIKQEPESDNESDINNDITEEYGHYDPFIVRVVPDYSEEMEENVQYEDFSLNRPQNTQSTSQQPIRIKQEPESDNESDINNDITEEYGHYDPFIVRVVPDYSEEMEENVQYEDFSLNRPQNTQSTSQQPIRIKQEPESDNESDINNDITEEYGHYDPFIVRVVPDYSEEMEENVQYEDCSLNRPQNTKSTSQQTISIKQEPESDNESDINNDITEEYGHYDPFIVRVVPDYSEEMEENVQYEDFSLNRPQNTQSTSQQPIRIKQEPESDNEPDTNTRSIHESYDYGRFIGDKIQAFSEKTKEAVQFELFKIICRAHRGYYK</sequence>
<evidence type="ECO:0000313" key="3">
    <source>
        <dbReference type="Proteomes" id="UP000325440"/>
    </source>
</evidence>
<reference evidence="2 3" key="1">
    <citation type="submission" date="2019-08" db="EMBL/GenBank/DDBJ databases">
        <authorList>
            <person name="Alioto T."/>
            <person name="Alioto T."/>
            <person name="Gomez Garrido J."/>
        </authorList>
    </citation>
    <scope>NUCLEOTIDE SEQUENCE [LARGE SCALE GENOMIC DNA]</scope>
</reference>